<evidence type="ECO:0000313" key="2">
    <source>
        <dbReference type="Proteomes" id="UP000823990"/>
    </source>
</evidence>
<organism evidence="1 2">
    <name type="scientific">Candidatus Protoclostridium stercorigallinarum</name>
    <dbReference type="NCBI Taxonomy" id="2838741"/>
    <lineage>
        <taxon>Bacteria</taxon>
        <taxon>Bacillati</taxon>
        <taxon>Bacillota</taxon>
        <taxon>Clostridia</taxon>
        <taxon>Candidatus Protoclostridium</taxon>
    </lineage>
</organism>
<feature type="non-terminal residue" evidence="1">
    <location>
        <position position="1"/>
    </location>
</feature>
<accession>A0A9D1Q089</accession>
<gene>
    <name evidence="1" type="ORF">H9892_04045</name>
</gene>
<reference evidence="1" key="2">
    <citation type="submission" date="2021-04" db="EMBL/GenBank/DDBJ databases">
        <authorList>
            <person name="Gilroy R."/>
        </authorList>
    </citation>
    <scope>NUCLEOTIDE SEQUENCE</scope>
    <source>
        <strain evidence="1">12435</strain>
    </source>
</reference>
<sequence>VKSVKLPVDSLRETYKLALYINSSVMGVQFCEPNEAVSTGTYSATLTLDLESGNGVDSIESLIGVETRGEAPQA</sequence>
<dbReference type="AlphaFoldDB" id="A0A9D1Q089"/>
<comment type="caution">
    <text evidence="1">The sequence shown here is derived from an EMBL/GenBank/DDBJ whole genome shotgun (WGS) entry which is preliminary data.</text>
</comment>
<dbReference type="Proteomes" id="UP000823990">
    <property type="component" value="Unassembled WGS sequence"/>
</dbReference>
<evidence type="ECO:0000313" key="1">
    <source>
        <dbReference type="EMBL" id="HIW02491.1"/>
    </source>
</evidence>
<name>A0A9D1Q089_9FIRM</name>
<proteinExistence type="predicted"/>
<protein>
    <submittedName>
        <fullName evidence="1">Uncharacterized protein</fullName>
    </submittedName>
</protein>
<dbReference type="EMBL" id="DXHS01000069">
    <property type="protein sequence ID" value="HIW02491.1"/>
    <property type="molecule type" value="Genomic_DNA"/>
</dbReference>
<reference evidence="1" key="1">
    <citation type="journal article" date="2021" name="PeerJ">
        <title>Extensive microbial diversity within the chicken gut microbiome revealed by metagenomics and culture.</title>
        <authorList>
            <person name="Gilroy R."/>
            <person name="Ravi A."/>
            <person name="Getino M."/>
            <person name="Pursley I."/>
            <person name="Horton D.L."/>
            <person name="Alikhan N.F."/>
            <person name="Baker D."/>
            <person name="Gharbi K."/>
            <person name="Hall N."/>
            <person name="Watson M."/>
            <person name="Adriaenssens E.M."/>
            <person name="Foster-Nyarko E."/>
            <person name="Jarju S."/>
            <person name="Secka A."/>
            <person name="Antonio M."/>
            <person name="Oren A."/>
            <person name="Chaudhuri R.R."/>
            <person name="La Ragione R."/>
            <person name="Hildebrand F."/>
            <person name="Pallen M.J."/>
        </authorList>
    </citation>
    <scope>NUCLEOTIDE SEQUENCE</scope>
    <source>
        <strain evidence="1">12435</strain>
    </source>
</reference>